<reference evidence="2" key="1">
    <citation type="submission" date="2016-06" db="EMBL/GenBank/DDBJ databases">
        <authorList>
            <person name="Zhan P."/>
        </authorList>
    </citation>
    <scope>NUCLEOTIDE SEQUENCE [LARGE SCALE GENOMIC DNA]</scope>
    <source>
        <strain evidence="2">T28</strain>
    </source>
</reference>
<dbReference type="InterPro" id="IPR013783">
    <property type="entry name" value="Ig-like_fold"/>
</dbReference>
<dbReference type="AlphaFoldDB" id="A0A1B7ZF20"/>
<dbReference type="OrthoDB" id="789771at2"/>
<accession>A0A1B7ZF20</accession>
<evidence type="ECO:0000313" key="2">
    <source>
        <dbReference type="Proteomes" id="UP000092164"/>
    </source>
</evidence>
<comment type="caution">
    <text evidence="1">The sequence shown here is derived from an EMBL/GenBank/DDBJ whole genome shotgun (WGS) entry which is preliminary data.</text>
</comment>
<dbReference type="EMBL" id="LZFP01000001">
    <property type="protein sequence ID" value="OBR42169.1"/>
    <property type="molecule type" value="Genomic_DNA"/>
</dbReference>
<dbReference type="KEGG" id="mart:BTR34_10295"/>
<dbReference type="InterPro" id="IPR036116">
    <property type="entry name" value="FN3_sf"/>
</dbReference>
<dbReference type="SUPFAM" id="SSF49265">
    <property type="entry name" value="Fibronectin type III"/>
    <property type="match status" value="1"/>
</dbReference>
<dbReference type="Gene3D" id="2.60.40.10">
    <property type="entry name" value="Immunoglobulins"/>
    <property type="match status" value="1"/>
</dbReference>
<dbReference type="Proteomes" id="UP000092164">
    <property type="component" value="Unassembled WGS sequence"/>
</dbReference>
<proteinExistence type="predicted"/>
<evidence type="ECO:0000313" key="1">
    <source>
        <dbReference type="EMBL" id="OBR42169.1"/>
    </source>
</evidence>
<dbReference type="STRING" id="1836467.BTR34_10295"/>
<organism evidence="1 2">
    <name type="scientific">Maribacter hydrothermalis</name>
    <dbReference type="NCBI Taxonomy" id="1836467"/>
    <lineage>
        <taxon>Bacteria</taxon>
        <taxon>Pseudomonadati</taxon>
        <taxon>Bacteroidota</taxon>
        <taxon>Flavobacteriia</taxon>
        <taxon>Flavobacteriales</taxon>
        <taxon>Flavobacteriaceae</taxon>
        <taxon>Maribacter</taxon>
    </lineage>
</organism>
<sequence length="235" mass="25208">MKSVFKKVITVIGLVALASCSGGKDDPIDKPNEGGDLGSVNLVFPENNSECTEGESVNDIESTVTFMWEEGTNVDSYEVTIRNLNTNNINTVNASTNEKAISLMKNTPYEWYVVSKAAGSDQSPSSAKWKFYNAGTGVENYAPFPAAAVNPTRGQTISSSSTVMLEWLATDVDNDIATYEVLFGTAAQPTVSLGTTTQSSISVTVSAGQTYYWLVKTIDIGGNSSKSEVFDFKVQ</sequence>
<gene>
    <name evidence="1" type="ORF">A9200_01920</name>
</gene>
<name>A0A1B7ZF20_9FLAO</name>
<protein>
    <recommendedName>
        <fullName evidence="3">Fibronectin type-III domain-containing protein</fullName>
    </recommendedName>
</protein>
<dbReference type="RefSeq" id="WP_068481114.1">
    <property type="nucleotide sequence ID" value="NZ_CP018760.1"/>
</dbReference>
<keyword evidence="2" id="KW-1185">Reference proteome</keyword>
<evidence type="ECO:0008006" key="3">
    <source>
        <dbReference type="Google" id="ProtNLM"/>
    </source>
</evidence>
<dbReference type="PROSITE" id="PS51257">
    <property type="entry name" value="PROKAR_LIPOPROTEIN"/>
    <property type="match status" value="1"/>
</dbReference>